<dbReference type="PANTHER" id="PTHR48069">
    <property type="entry name" value="DIHYDROFOLATE REDUCTASE"/>
    <property type="match status" value="1"/>
</dbReference>
<dbReference type="PRINTS" id="PR00070">
    <property type="entry name" value="DHFR"/>
</dbReference>
<dbReference type="InterPro" id="IPR001796">
    <property type="entry name" value="DHFR_dom"/>
</dbReference>
<accession>A0ABU2AYJ0</accession>
<reference evidence="9 10" key="1">
    <citation type="submission" date="2023-07" db="EMBL/GenBank/DDBJ databases">
        <title>Sequencing the genomes of 1000 actinobacteria strains.</title>
        <authorList>
            <person name="Klenk H.-P."/>
        </authorList>
    </citation>
    <scope>NUCLEOTIDE SEQUENCE [LARGE SCALE GENOMIC DNA]</scope>
    <source>
        <strain evidence="9 10">DSM 22966</strain>
    </source>
</reference>
<keyword evidence="4" id="KW-0554">One-carbon metabolism</keyword>
<keyword evidence="5" id="KW-0521">NADP</keyword>
<protein>
    <recommendedName>
        <fullName evidence="3">dihydrofolate reductase</fullName>
        <ecNumber evidence="3">1.5.1.3</ecNumber>
    </recommendedName>
</protein>
<evidence type="ECO:0000256" key="7">
    <source>
        <dbReference type="RuleBase" id="RU004474"/>
    </source>
</evidence>
<gene>
    <name evidence="9" type="ORF">J2S62_000675</name>
</gene>
<keyword evidence="6 9" id="KW-0560">Oxidoreductase</keyword>
<dbReference type="PROSITE" id="PS00075">
    <property type="entry name" value="DHFR_1"/>
    <property type="match status" value="1"/>
</dbReference>
<name>A0ABU2AYJ0_9MICC</name>
<dbReference type="PROSITE" id="PS51330">
    <property type="entry name" value="DHFR_2"/>
    <property type="match status" value="1"/>
</dbReference>
<evidence type="ECO:0000259" key="8">
    <source>
        <dbReference type="PROSITE" id="PS51330"/>
    </source>
</evidence>
<dbReference type="CDD" id="cd00209">
    <property type="entry name" value="DHFR"/>
    <property type="match status" value="1"/>
</dbReference>
<dbReference type="RefSeq" id="WP_310171397.1">
    <property type="nucleotide sequence ID" value="NZ_BAABHE010000002.1"/>
</dbReference>
<evidence type="ECO:0000256" key="4">
    <source>
        <dbReference type="ARBA" id="ARBA00022563"/>
    </source>
</evidence>
<feature type="domain" description="DHFR" evidence="8">
    <location>
        <begin position="19"/>
        <end position="191"/>
    </location>
</feature>
<comment type="pathway">
    <text evidence="1">Cofactor biosynthesis; tetrahydrofolate biosynthesis; 5,6,7,8-tetrahydrofolate from 7,8-dihydrofolate: step 1/1.</text>
</comment>
<comment type="caution">
    <text evidence="9">The sequence shown here is derived from an EMBL/GenBank/DDBJ whole genome shotgun (WGS) entry which is preliminary data.</text>
</comment>
<dbReference type="Proteomes" id="UP001183794">
    <property type="component" value="Unassembled WGS sequence"/>
</dbReference>
<evidence type="ECO:0000256" key="2">
    <source>
        <dbReference type="ARBA" id="ARBA00009539"/>
    </source>
</evidence>
<dbReference type="InterPro" id="IPR017925">
    <property type="entry name" value="DHFR_CS"/>
</dbReference>
<dbReference type="InterPro" id="IPR024072">
    <property type="entry name" value="DHFR-like_dom_sf"/>
</dbReference>
<evidence type="ECO:0000313" key="9">
    <source>
        <dbReference type="EMBL" id="MDR7346418.1"/>
    </source>
</evidence>
<comment type="similarity">
    <text evidence="2 7">Belongs to the dihydrofolate reductase family.</text>
</comment>
<proteinExistence type="inferred from homology"/>
<dbReference type="EMBL" id="JAVDYJ010000001">
    <property type="protein sequence ID" value="MDR7346418.1"/>
    <property type="molecule type" value="Genomic_DNA"/>
</dbReference>
<keyword evidence="10" id="KW-1185">Reference proteome</keyword>
<organism evidence="9 10">
    <name type="scientific">Enteractinococcus fodinae</name>
    <dbReference type="NCBI Taxonomy" id="684663"/>
    <lineage>
        <taxon>Bacteria</taxon>
        <taxon>Bacillati</taxon>
        <taxon>Actinomycetota</taxon>
        <taxon>Actinomycetes</taxon>
        <taxon>Micrococcales</taxon>
        <taxon>Micrococcaceae</taxon>
    </lineage>
</organism>
<evidence type="ECO:0000256" key="3">
    <source>
        <dbReference type="ARBA" id="ARBA00012856"/>
    </source>
</evidence>
<dbReference type="Gene3D" id="3.40.430.10">
    <property type="entry name" value="Dihydrofolate Reductase, subunit A"/>
    <property type="match status" value="1"/>
</dbReference>
<dbReference type="Pfam" id="PF00186">
    <property type="entry name" value="DHFR_1"/>
    <property type="match status" value="1"/>
</dbReference>
<evidence type="ECO:0000256" key="6">
    <source>
        <dbReference type="ARBA" id="ARBA00023002"/>
    </source>
</evidence>
<evidence type="ECO:0000313" key="10">
    <source>
        <dbReference type="Proteomes" id="UP001183794"/>
    </source>
</evidence>
<dbReference type="GO" id="GO:0004146">
    <property type="term" value="F:dihydrofolate reductase activity"/>
    <property type="evidence" value="ECO:0007669"/>
    <property type="project" value="UniProtKB-EC"/>
</dbReference>
<dbReference type="PIRSF" id="PIRSF000194">
    <property type="entry name" value="DHFR"/>
    <property type="match status" value="1"/>
</dbReference>
<dbReference type="SUPFAM" id="SSF53597">
    <property type="entry name" value="Dihydrofolate reductase-like"/>
    <property type="match status" value="1"/>
</dbReference>
<dbReference type="InterPro" id="IPR012259">
    <property type="entry name" value="DHFR"/>
</dbReference>
<evidence type="ECO:0000256" key="1">
    <source>
        <dbReference type="ARBA" id="ARBA00004903"/>
    </source>
</evidence>
<dbReference type="PANTHER" id="PTHR48069:SF3">
    <property type="entry name" value="DIHYDROFOLATE REDUCTASE"/>
    <property type="match status" value="1"/>
</dbReference>
<sequence>MSNTNTTPPSKLQLPSNTQLGMVWAQSLNGVIGLDGDMPWHVPEDLQHFKRVTMDQVLVMGRKTWASFPDSVRPLPGRTSVVVSESFSQDPSDPKLQEDSVHVAADLQAGLELAGELKTGPVIWVIGGGSLYDQALDLATVVERSVFNLDIDGDTYAPELNDSWSLTTQDPANGWHMSKSSVQYRFERWERTLDENH</sequence>
<dbReference type="EC" id="1.5.1.3" evidence="3"/>
<evidence type="ECO:0000256" key="5">
    <source>
        <dbReference type="ARBA" id="ARBA00022857"/>
    </source>
</evidence>